<reference evidence="4 5" key="1">
    <citation type="journal article" date="2013" name="MBio">
        <title>Genome sequencing of the plant pathogen Taphrina deformans, the causal agent of peach leaf curl.</title>
        <authorList>
            <person name="Cisse O.H."/>
            <person name="Almeida J.M.G.C.F."/>
            <person name="Fonseca A."/>
            <person name="Kumar A.A."/>
            <person name="Salojaervi J."/>
            <person name="Overmyer K."/>
            <person name="Hauser P.M."/>
            <person name="Pagni M."/>
        </authorList>
    </citation>
    <scope>NUCLEOTIDE SEQUENCE [LARGE SCALE GENOMIC DNA]</scope>
    <source>
        <strain evidence="5">PYCC 5710 / ATCC 11124 / CBS 356.35 / IMI 108563 / JCM 9778 / NBRC 8474</strain>
    </source>
</reference>
<dbReference type="GO" id="GO:0000329">
    <property type="term" value="C:fungal-type vacuole membrane"/>
    <property type="evidence" value="ECO:0007669"/>
    <property type="project" value="TreeGrafter"/>
</dbReference>
<dbReference type="eggNOG" id="KOG0997">
    <property type="taxonomic scope" value="Eukaryota"/>
</dbReference>
<protein>
    <recommendedName>
        <fullName evidence="1">Vacuolar fusion protein MON1</fullName>
    </recommendedName>
</protein>
<dbReference type="Pfam" id="PF19036">
    <property type="entry name" value="Fuz_longin_1"/>
    <property type="match status" value="1"/>
</dbReference>
<keyword evidence="1" id="KW-0653">Protein transport</keyword>
<comment type="function">
    <text evidence="1">Required for multiple vacuole delivery pathways including the cytoplasm to vacuole transport (Cvt), autophagy, pexophagy and endocytosis.</text>
</comment>
<dbReference type="STRING" id="1097556.R4XCT3"/>
<dbReference type="VEuPathDB" id="FungiDB:TAPDE_003882"/>
<dbReference type="Pfam" id="PF19037">
    <property type="entry name" value="Fuz_longin_2"/>
    <property type="match status" value="1"/>
</dbReference>
<dbReference type="GO" id="GO:0006623">
    <property type="term" value="P:protein targeting to vacuole"/>
    <property type="evidence" value="ECO:0007669"/>
    <property type="project" value="UniProtKB-UniRule"/>
</dbReference>
<evidence type="ECO:0000313" key="4">
    <source>
        <dbReference type="EMBL" id="CCG83670.1"/>
    </source>
</evidence>
<proteinExistence type="inferred from homology"/>
<keyword evidence="1" id="KW-0472">Membrane</keyword>
<feature type="domain" description="FUZ/MON1/HPS1 first Longin" evidence="2">
    <location>
        <begin position="149"/>
        <end position="263"/>
    </location>
</feature>
<keyword evidence="1" id="KW-0926">Vacuole</keyword>
<comment type="similarity">
    <text evidence="1">Belongs to the MON1/SAND family.</text>
</comment>
<keyword evidence="1" id="KW-0967">Endosome</keyword>
<keyword evidence="5" id="KW-1185">Reference proteome</keyword>
<dbReference type="PANTHER" id="PTHR13027:SF7">
    <property type="entry name" value="VACUOLAR FUSION PROTEIN MON1 HOMOLOG"/>
    <property type="match status" value="1"/>
</dbReference>
<dbReference type="GO" id="GO:0006914">
    <property type="term" value="P:autophagy"/>
    <property type="evidence" value="ECO:0007669"/>
    <property type="project" value="UniProtKB-UniRule"/>
</dbReference>
<dbReference type="InterPro" id="IPR043971">
    <property type="entry name" value="FUZ/MON1/HPS1_longin_2"/>
</dbReference>
<dbReference type="GO" id="GO:0016192">
    <property type="term" value="P:vesicle-mediated transport"/>
    <property type="evidence" value="ECO:0007669"/>
    <property type="project" value="InterPro"/>
</dbReference>
<accession>R4XCT3</accession>
<dbReference type="GO" id="GO:0035658">
    <property type="term" value="C:Mon1-Ccz1 complex"/>
    <property type="evidence" value="ECO:0007669"/>
    <property type="project" value="TreeGrafter"/>
</dbReference>
<evidence type="ECO:0000259" key="2">
    <source>
        <dbReference type="Pfam" id="PF19036"/>
    </source>
</evidence>
<comment type="subcellular location">
    <subcellularLocation>
        <location evidence="1">Endosome</location>
        <location evidence="1">Multivesicular body membrane</location>
        <topology evidence="1">Peripheral membrane protein</topology>
    </subcellularLocation>
    <subcellularLocation>
        <location evidence="1">Prevacuolar compartment membrane</location>
        <topology evidence="1">Peripheral membrane protein</topology>
    </subcellularLocation>
    <subcellularLocation>
        <location evidence="1">Vacuole membrane</location>
        <topology evidence="1">Peripheral membrane protein</topology>
    </subcellularLocation>
</comment>
<name>R4XCT3_TAPDE</name>
<dbReference type="PANTHER" id="PTHR13027">
    <property type="entry name" value="SAND PROTEIN-RELATED"/>
    <property type="match status" value="1"/>
</dbReference>
<dbReference type="Proteomes" id="UP000013776">
    <property type="component" value="Unassembled WGS sequence"/>
</dbReference>
<organism evidence="4 5">
    <name type="scientific">Taphrina deformans (strain PYCC 5710 / ATCC 11124 / CBS 356.35 / IMI 108563 / JCM 9778 / NBRC 8474)</name>
    <name type="common">Peach leaf curl fungus</name>
    <name type="synonym">Lalaria deformans</name>
    <dbReference type="NCBI Taxonomy" id="1097556"/>
    <lineage>
        <taxon>Eukaryota</taxon>
        <taxon>Fungi</taxon>
        <taxon>Dikarya</taxon>
        <taxon>Ascomycota</taxon>
        <taxon>Taphrinomycotina</taxon>
        <taxon>Taphrinomycetes</taxon>
        <taxon>Taphrinales</taxon>
        <taxon>Taphrinaceae</taxon>
        <taxon>Taphrina</taxon>
    </lineage>
</organism>
<dbReference type="InterPro" id="IPR004353">
    <property type="entry name" value="Mon1"/>
</dbReference>
<dbReference type="PRINTS" id="PR01546">
    <property type="entry name" value="YEAST73DUF"/>
</dbReference>
<dbReference type="InterPro" id="IPR043972">
    <property type="entry name" value="FUZ/MON1/HPS1_longin_1"/>
</dbReference>
<feature type="domain" description="FUZ/MON1/HPS1 second Longin" evidence="3">
    <location>
        <begin position="307"/>
        <end position="403"/>
    </location>
</feature>
<evidence type="ECO:0000313" key="5">
    <source>
        <dbReference type="Proteomes" id="UP000013776"/>
    </source>
</evidence>
<evidence type="ECO:0000256" key="1">
    <source>
        <dbReference type="RuleBase" id="RU367048"/>
    </source>
</evidence>
<keyword evidence="1" id="KW-0813">Transport</keyword>
<evidence type="ECO:0000259" key="3">
    <source>
        <dbReference type="Pfam" id="PF19037"/>
    </source>
</evidence>
<dbReference type="OrthoDB" id="272411at2759"/>
<dbReference type="EMBL" id="CAHR02000167">
    <property type="protein sequence ID" value="CCG83670.1"/>
    <property type="molecule type" value="Genomic_DNA"/>
</dbReference>
<sequence>MPGLKIVDNHFRNDSTGITSDAVKRPQLLSKASTVSVYSNPTTAITQPTIDEHTVLDNREGRQASNRTSVTISNRSSRAHSIESELAEFMNQTYIEQESSSNHNATPKIDIEEVLELEPAAEITVGPSRDEVAAMSEEDQVADFLSREKHFLILSAAGKPIYSRYGSGQVISGYMGILQAIMGFYQDSTTPDTLQAFSSPGLQVAMLVKGPESENTLRAQLDFLYQVVVSGITSTSMARLFDRGDNFDLGRLLSGSESFLDNISDSLTSSDLYFDMFFGCLSVFKFRATLRSKLEHIIAAHRPPSANLLYAMLAIDKKLVSILRPKGHTMHPTDLQLVFETVWERGFEEGQDYWLPLCLPKFNNTGFLHVFVSFLAPSIAIILISADKDDFFQLQTMKQDILQKMEKEGLVRDLIRARFSQITTASIGIADIVDHFVFKSRAKLQYLMPAPIKSKQQAKNSPLSRLRVRQIYEDLQGIGTRQKLQIRHYPTGEPGTEILALSWVTQSFECYVIGRPTSTDTNPSETSVSPTAALIGASNAIHQYVRREEGRVWLNDGITF</sequence>
<gene>
    <name evidence="4" type="ORF">TAPDE_003882</name>
</gene>
<keyword evidence="1" id="KW-0072">Autophagy</keyword>
<comment type="caution">
    <text evidence="4">The sequence shown here is derived from an EMBL/GenBank/DDBJ whole genome shotgun (WGS) entry which is preliminary data.</text>
</comment>
<dbReference type="GO" id="GO:0032585">
    <property type="term" value="C:multivesicular body membrane"/>
    <property type="evidence" value="ECO:0007669"/>
    <property type="project" value="UniProtKB-SubCell"/>
</dbReference>
<dbReference type="AlphaFoldDB" id="R4XCT3"/>